<keyword evidence="6" id="KW-1185">Reference proteome</keyword>
<dbReference type="CDD" id="cd01948">
    <property type="entry name" value="EAL"/>
    <property type="match status" value="1"/>
</dbReference>
<proteinExistence type="predicted"/>
<evidence type="ECO:0000259" key="3">
    <source>
        <dbReference type="PROSITE" id="PS50883"/>
    </source>
</evidence>
<dbReference type="InterPro" id="IPR012292">
    <property type="entry name" value="Globin/Proto"/>
</dbReference>
<dbReference type="InterPro" id="IPR050706">
    <property type="entry name" value="Cyclic-di-GMP_PDE-like"/>
</dbReference>
<evidence type="ECO:0000256" key="1">
    <source>
        <dbReference type="ARBA" id="ARBA00015125"/>
    </source>
</evidence>
<dbReference type="InterPro" id="IPR001633">
    <property type="entry name" value="EAL_dom"/>
</dbReference>
<accession>A0A939KME0</accession>
<dbReference type="GO" id="GO:0071111">
    <property type="term" value="F:cyclic-guanylate-specific phosphodiesterase activity"/>
    <property type="evidence" value="ECO:0007669"/>
    <property type="project" value="InterPro"/>
</dbReference>
<dbReference type="SMART" id="SM00052">
    <property type="entry name" value="EAL"/>
    <property type="match status" value="1"/>
</dbReference>
<dbReference type="Gene3D" id="1.10.490.10">
    <property type="entry name" value="Globins"/>
    <property type="match status" value="1"/>
</dbReference>
<evidence type="ECO:0000259" key="4">
    <source>
        <dbReference type="PROSITE" id="PS50887"/>
    </source>
</evidence>
<dbReference type="GO" id="GO:0020037">
    <property type="term" value="F:heme binding"/>
    <property type="evidence" value="ECO:0007669"/>
    <property type="project" value="InterPro"/>
</dbReference>
<dbReference type="InterPro" id="IPR043128">
    <property type="entry name" value="Rev_trsase/Diguanyl_cyclase"/>
</dbReference>
<dbReference type="Pfam" id="PF11563">
    <property type="entry name" value="Protoglobin"/>
    <property type="match status" value="1"/>
</dbReference>
<dbReference type="SUPFAM" id="SSF141868">
    <property type="entry name" value="EAL domain-like"/>
    <property type="match status" value="1"/>
</dbReference>
<dbReference type="Pfam" id="PF13185">
    <property type="entry name" value="GAF_2"/>
    <property type="match status" value="2"/>
</dbReference>
<comment type="caution">
    <text evidence="5">The sequence shown here is derived from an EMBL/GenBank/DDBJ whole genome shotgun (WGS) entry which is preliminary data.</text>
</comment>
<dbReference type="GO" id="GO:0019825">
    <property type="term" value="F:oxygen binding"/>
    <property type="evidence" value="ECO:0007669"/>
    <property type="project" value="InterPro"/>
</dbReference>
<dbReference type="InterPro" id="IPR000160">
    <property type="entry name" value="GGDEF_dom"/>
</dbReference>
<dbReference type="EMBL" id="JAFVMH010000003">
    <property type="protein sequence ID" value="MBO1325223.1"/>
    <property type="molecule type" value="Genomic_DNA"/>
</dbReference>
<dbReference type="InterPro" id="IPR000014">
    <property type="entry name" value="PAS"/>
</dbReference>
<feature type="domain" description="EAL" evidence="3">
    <location>
        <begin position="1282"/>
        <end position="1534"/>
    </location>
</feature>
<dbReference type="RefSeq" id="WP_207845870.1">
    <property type="nucleotide sequence ID" value="NZ_JAFVMH010000003.1"/>
</dbReference>
<dbReference type="InterPro" id="IPR029016">
    <property type="entry name" value="GAF-like_dom_sf"/>
</dbReference>
<dbReference type="InterPro" id="IPR003018">
    <property type="entry name" value="GAF"/>
</dbReference>
<dbReference type="Gene3D" id="3.30.450.40">
    <property type="match status" value="3"/>
</dbReference>
<dbReference type="Gene3D" id="3.30.70.270">
    <property type="match status" value="1"/>
</dbReference>
<dbReference type="SUPFAM" id="SSF46458">
    <property type="entry name" value="Globin-like"/>
    <property type="match status" value="1"/>
</dbReference>
<dbReference type="Gene3D" id="3.20.20.450">
    <property type="entry name" value="EAL domain"/>
    <property type="match status" value="1"/>
</dbReference>
<protein>
    <recommendedName>
        <fullName evidence="1">Diguanylate cyclase DosC</fullName>
    </recommendedName>
    <alternativeName>
        <fullName evidence="2">Direct oxygen-sensing cyclase</fullName>
    </alternativeName>
</protein>
<dbReference type="Pfam" id="PF00563">
    <property type="entry name" value="EAL"/>
    <property type="match status" value="1"/>
</dbReference>
<sequence length="1633" mass="181157">MSTSPPLLGSSQRLRARLRSLLPYALPVLTVVSCGAAIEVHDYYHATSEVTEEALRDSQAYASLIADRLNTRFTELDVASAELLVPHGNPAAPPPEVEESLRRYLLSRPSSYMFNVLSPDGETIQWSTAPLGHRTASKIQDFSSLPHSADHLLGRVHLRDGTKEPVLPLRVHGDTDDHAGYFLASPYPLSRLLDTQELPADYRQGWSFTLVDNRDGTSISRWLDPHGTSASPPPQDGTTVVSVPVGEYPFTVQVEVPPERVRQTYDRQAPSRWGVEALAFAVLLSAGVVVIRRREREQMQHLTRLTEFNSFMAQINQCVSQAVDEETLLREICDMAIHYAHLKIAFIGRPDENRKLDILAIGGPPDCMKGVMISTDPNLPEGRGAVGQVWRGGQPIFNGSFATTDYTLPWQDWAVRQGVRSNAVLPIYRDRRIWAVLSVYHEQAHVFDSQLQALLREISADISNGLEQLYNRRLQKALLDNSVVGILLVRDRIIQMTNTRVAQMLGVTPDSFLNQSAEMLYADKNEFDRVGGIYDQLHAQGEVRVTSVRLSRPDGRIMIADFSGVQLRDLNGNVSVWTIEDVTSRDVAQRLYHALINTADAVLQASSDTEMCDRACADLVQDTLFNAVWIGQVTSADRVHVVAHAGDGTDGIEQLDIRVSAADSSSLVGARAWRQQTLAYSNDELGDHVAAPWYDFLSKNQWRAVLATPIWRGGSLWAVISFVSPQAMVFDAQSIALCQRVAQLLGHALDTLDAKQRVEKLQVEESLRARHDLLTGLPNRLALEEYMPQALARARRRGTAVGVCMLDLDDFKLVNDSYGHEAGDRLLQELAARVQLGLRQTDYVARLGGDEFVVILEDLDALLPVTQATTVLNQLHVAVESPFQVRAEAFATVGMTLGIAFFPLDGEDPDSLLRRADAAMYQAKETKATRKTWWCLASATSKPHAADSTPEPMTFNAYGPEAAELLTRAKTFLTQIRQDFVERFYEIVWEMSEGKRILSSLSPEKLARLKQRQLAHLGFLLAPETTQAEIVDVAERLGAVHALSGMGAALLSESYSIYRRLLIDSLDNAMLRAYDRYHILLTTEIRLQDDKGTQLEAGQVIEQTYFSLLSDPLPPIDSVWPDASARSMENLADLPGIQAVLLFRMNPSGQLVVEGSAGPQAPGLMEALKDSMGDTVFETQTAFGQSVTAMAWRTRQRQSCASYALDPRVAAWSEVMERLGISSSISIPVKQEEEQVAAVLTLFGTYPSQFESLMMQQFARGLQRRWEQVWQRCYSRSVPAVTEERSCQLRERLFSGGLRMYVQPVVNLRTGALLEVEALARLQDENGDIISPAIFLPLLGRNELDRLFHLGLEQILSRVREWDAEGLGVSLAINMPPTYLLNAEGPRWVGDTLKAYGMSPHRLTIELLETQSIDPALQSAVIQRFKALGVRVAIDDLGSGYSSLLRLSSLPFDIIKIDQGLLNHIRQTPLQTFSMVKSVLDMGADFRDIVVAEGLEDAEVIEAICHLGGSYGQGYGIARPMPSADFPAWCRAYKAELSSHVAPANEVRCALGALAYHWMATRGGQDLTEKAVDDCPITRWLTASGLAGSQAAQWHEQCHRGPAPLEASRRFTDWLLDQVVMPSEKKYPAIMGT</sequence>
<organism evidence="5 6">
    <name type="scientific">Acetobacter garciniae</name>
    <dbReference type="NCBI Taxonomy" id="2817435"/>
    <lineage>
        <taxon>Bacteria</taxon>
        <taxon>Pseudomonadati</taxon>
        <taxon>Pseudomonadota</taxon>
        <taxon>Alphaproteobacteria</taxon>
        <taxon>Acetobacterales</taxon>
        <taxon>Acetobacteraceae</taxon>
        <taxon>Acetobacter</taxon>
    </lineage>
</organism>
<dbReference type="PANTHER" id="PTHR33121:SF79">
    <property type="entry name" value="CYCLIC DI-GMP PHOSPHODIESTERASE PDED-RELATED"/>
    <property type="match status" value="1"/>
</dbReference>
<dbReference type="InterPro" id="IPR044398">
    <property type="entry name" value="Globin-sensor_dom"/>
</dbReference>
<evidence type="ECO:0000313" key="5">
    <source>
        <dbReference type="EMBL" id="MBO1325223.1"/>
    </source>
</evidence>
<dbReference type="InterPro" id="IPR009050">
    <property type="entry name" value="Globin-like_sf"/>
</dbReference>
<dbReference type="Pfam" id="PF13426">
    <property type="entry name" value="PAS_9"/>
    <property type="match status" value="1"/>
</dbReference>
<dbReference type="SUPFAM" id="SSF55785">
    <property type="entry name" value="PYP-like sensor domain (PAS domain)"/>
    <property type="match status" value="1"/>
</dbReference>
<dbReference type="InterPro" id="IPR029787">
    <property type="entry name" value="Nucleotide_cyclase"/>
</dbReference>
<dbReference type="CDD" id="cd01949">
    <property type="entry name" value="GGDEF"/>
    <property type="match status" value="1"/>
</dbReference>
<dbReference type="SMART" id="SM00065">
    <property type="entry name" value="GAF"/>
    <property type="match status" value="2"/>
</dbReference>
<dbReference type="PROSITE" id="PS50887">
    <property type="entry name" value="GGDEF"/>
    <property type="match status" value="1"/>
</dbReference>
<dbReference type="PROSITE" id="PS50883">
    <property type="entry name" value="EAL"/>
    <property type="match status" value="1"/>
</dbReference>
<dbReference type="Proteomes" id="UP000664073">
    <property type="component" value="Unassembled WGS sequence"/>
</dbReference>
<evidence type="ECO:0000256" key="2">
    <source>
        <dbReference type="ARBA" id="ARBA00029839"/>
    </source>
</evidence>
<dbReference type="SUPFAM" id="SSF55073">
    <property type="entry name" value="Nucleotide cyclase"/>
    <property type="match status" value="1"/>
</dbReference>
<name>A0A939KME0_9PROT</name>
<gene>
    <name evidence="5" type="ORF">J2D77_08695</name>
</gene>
<dbReference type="SUPFAM" id="SSF55781">
    <property type="entry name" value="GAF domain-like"/>
    <property type="match status" value="3"/>
</dbReference>
<dbReference type="NCBIfam" id="TIGR00254">
    <property type="entry name" value="GGDEF"/>
    <property type="match status" value="1"/>
</dbReference>
<dbReference type="Gene3D" id="3.30.450.20">
    <property type="entry name" value="PAS domain"/>
    <property type="match status" value="1"/>
</dbReference>
<dbReference type="InterPro" id="IPR035965">
    <property type="entry name" value="PAS-like_dom_sf"/>
</dbReference>
<feature type="domain" description="GGDEF" evidence="4">
    <location>
        <begin position="799"/>
        <end position="939"/>
    </location>
</feature>
<dbReference type="NCBIfam" id="TIGR00229">
    <property type="entry name" value="sensory_box"/>
    <property type="match status" value="1"/>
</dbReference>
<reference evidence="5" key="1">
    <citation type="submission" date="2021-03" db="EMBL/GenBank/DDBJ databases">
        <title>The complete genome sequence of Acetobacter sp. TBRC 12339.</title>
        <authorList>
            <person name="Charoenyingcharoen P."/>
            <person name="Yukphan P."/>
        </authorList>
    </citation>
    <scope>NUCLEOTIDE SEQUENCE</scope>
    <source>
        <strain evidence="5">TBRC 12339</strain>
    </source>
</reference>
<dbReference type="CDD" id="cd14759">
    <property type="entry name" value="GS_GGDEF_2"/>
    <property type="match status" value="1"/>
</dbReference>
<dbReference type="InterPro" id="IPR035919">
    <property type="entry name" value="EAL_sf"/>
</dbReference>
<dbReference type="Pfam" id="PF00990">
    <property type="entry name" value="GGDEF"/>
    <property type="match status" value="1"/>
</dbReference>
<evidence type="ECO:0000313" key="6">
    <source>
        <dbReference type="Proteomes" id="UP000664073"/>
    </source>
</evidence>
<dbReference type="PANTHER" id="PTHR33121">
    <property type="entry name" value="CYCLIC DI-GMP PHOSPHODIESTERASE PDEF"/>
    <property type="match status" value="1"/>
</dbReference>
<dbReference type="SMART" id="SM00267">
    <property type="entry name" value="GGDEF"/>
    <property type="match status" value="1"/>
</dbReference>